<comment type="caution">
    <text evidence="2">The sequence shown here is derived from an EMBL/GenBank/DDBJ whole genome shotgun (WGS) entry which is preliminary data.</text>
</comment>
<dbReference type="RefSeq" id="WP_188751722.1">
    <property type="nucleotide sequence ID" value="NZ_BMIK01000009.1"/>
</dbReference>
<dbReference type="PROSITE" id="PS01125">
    <property type="entry name" value="ROK"/>
    <property type="match status" value="1"/>
</dbReference>
<dbReference type="InterPro" id="IPR000600">
    <property type="entry name" value="ROK"/>
</dbReference>
<dbReference type="InterPro" id="IPR043129">
    <property type="entry name" value="ATPase_NBD"/>
</dbReference>
<name>A0ABQ1M617_9SPHI</name>
<sequence length="315" mass="33294">MGTATAIGIDLGGTNIKGALVDMSGKIIHRMTQATNCFGGEKDNGQRWKKAIFQMVAELKKRSAVAAVGIAAPGLPNAANSAIRLMPERLEGLAHFVWADYLREKSVWVLNDAHAALIAEARFGVAKGSKNVVMLTLGTGVGGGILIDGKLYQGKDQMAGHLGHMTLDVDREDAGITGMPGTLEDAIGSATIFKRSFGRFASTNDLVEAYKGGDHFATYVWLNAVRKLALGLCSLNNLLSPDLFILGGGITHTSDALYKPLADFMDVYAWKNAGRKTPVLQAHYSDMAGAVGAAGFAFLKMGIIGGNDVDVTLPV</sequence>
<evidence type="ECO:0000313" key="2">
    <source>
        <dbReference type="EMBL" id="GGC34270.1"/>
    </source>
</evidence>
<organism evidence="2 3">
    <name type="scientific">Parapedobacter defluvii</name>
    <dbReference type="NCBI Taxonomy" id="2045106"/>
    <lineage>
        <taxon>Bacteria</taxon>
        <taxon>Pseudomonadati</taxon>
        <taxon>Bacteroidota</taxon>
        <taxon>Sphingobacteriia</taxon>
        <taxon>Sphingobacteriales</taxon>
        <taxon>Sphingobacteriaceae</taxon>
        <taxon>Parapedobacter</taxon>
    </lineage>
</organism>
<dbReference type="PANTHER" id="PTHR18964">
    <property type="entry name" value="ROK (REPRESSOR, ORF, KINASE) FAMILY"/>
    <property type="match status" value="1"/>
</dbReference>
<keyword evidence="3" id="KW-1185">Reference proteome</keyword>
<dbReference type="SUPFAM" id="SSF53067">
    <property type="entry name" value="Actin-like ATPase domain"/>
    <property type="match status" value="1"/>
</dbReference>
<dbReference type="Proteomes" id="UP000597338">
    <property type="component" value="Unassembled WGS sequence"/>
</dbReference>
<evidence type="ECO:0000313" key="3">
    <source>
        <dbReference type="Proteomes" id="UP000597338"/>
    </source>
</evidence>
<dbReference type="InterPro" id="IPR049874">
    <property type="entry name" value="ROK_cs"/>
</dbReference>
<dbReference type="PANTHER" id="PTHR18964:SF149">
    <property type="entry name" value="BIFUNCTIONAL UDP-N-ACETYLGLUCOSAMINE 2-EPIMERASE_N-ACETYLMANNOSAMINE KINASE"/>
    <property type="match status" value="1"/>
</dbReference>
<gene>
    <name evidence="2" type="ORF">GCM10011386_27920</name>
</gene>
<accession>A0ABQ1M617</accession>
<comment type="similarity">
    <text evidence="1">Belongs to the ROK (NagC/XylR) family.</text>
</comment>
<evidence type="ECO:0000256" key="1">
    <source>
        <dbReference type="ARBA" id="ARBA00006479"/>
    </source>
</evidence>
<reference evidence="3" key="1">
    <citation type="journal article" date="2019" name="Int. J. Syst. Evol. Microbiol.">
        <title>The Global Catalogue of Microorganisms (GCM) 10K type strain sequencing project: providing services to taxonomists for standard genome sequencing and annotation.</title>
        <authorList>
            <consortium name="The Broad Institute Genomics Platform"/>
            <consortium name="The Broad Institute Genome Sequencing Center for Infectious Disease"/>
            <person name="Wu L."/>
            <person name="Ma J."/>
        </authorList>
    </citation>
    <scope>NUCLEOTIDE SEQUENCE [LARGE SCALE GENOMIC DNA]</scope>
    <source>
        <strain evidence="3">CGMCC 1.15342</strain>
    </source>
</reference>
<dbReference type="Gene3D" id="3.30.420.40">
    <property type="match status" value="2"/>
</dbReference>
<dbReference type="Pfam" id="PF00480">
    <property type="entry name" value="ROK"/>
    <property type="match status" value="1"/>
</dbReference>
<proteinExistence type="inferred from homology"/>
<protein>
    <submittedName>
        <fullName evidence="2">Glucokinase</fullName>
    </submittedName>
</protein>
<dbReference type="EMBL" id="BMIK01000009">
    <property type="protein sequence ID" value="GGC34270.1"/>
    <property type="molecule type" value="Genomic_DNA"/>
</dbReference>